<dbReference type="SUPFAM" id="SSF51735">
    <property type="entry name" value="NAD(P)-binding Rossmann-fold domains"/>
    <property type="match status" value="1"/>
</dbReference>
<evidence type="ECO:0000313" key="4">
    <source>
        <dbReference type="Proteomes" id="UP000176253"/>
    </source>
</evidence>
<dbReference type="AlphaFoldDB" id="A0A1F5ZV19"/>
<evidence type="ECO:0000259" key="2">
    <source>
        <dbReference type="Pfam" id="PF01370"/>
    </source>
</evidence>
<sequence length="309" mass="34117">MKILVTGGAGFIASHIVDSYVSAGIKVVIVDNLSTGKMEFINKKARFYKADITDRQQIARILKREKPDIINHHAAQISVRQSVEDPLFDAQVNLIGLLNLLEEGRHFKLKKVIFASSGGVVYGDAKIIPTPETYHPKMPLSPYGVSKLASEHYLNFYCQTYGIAYIALRYSNVYGPRQNPHGEAGVVAIFSRKLLNGQASVINGDGKQTRDYVFVRDVVEANIKALESKFIGAVNIGTGKETDVIQIFSGIENVVKSGLSGKHGPAKSGEQKRSCLSIQYAQKVLNWRPMVNLSDGLKKTVAYFKSEKR</sequence>
<organism evidence="3 4">
    <name type="scientific">Candidatus Gottesmanbacteria bacterium RIFCSPHIGHO2_02_FULL_39_14</name>
    <dbReference type="NCBI Taxonomy" id="1798383"/>
    <lineage>
        <taxon>Bacteria</taxon>
        <taxon>Candidatus Gottesmaniibacteriota</taxon>
    </lineage>
</organism>
<feature type="domain" description="NAD-dependent epimerase/dehydratase" evidence="2">
    <location>
        <begin position="3"/>
        <end position="237"/>
    </location>
</feature>
<dbReference type="STRING" id="1798383.A3D78_06870"/>
<evidence type="ECO:0000313" key="3">
    <source>
        <dbReference type="EMBL" id="OGG16326.1"/>
    </source>
</evidence>
<comment type="caution">
    <text evidence="3">The sequence shown here is derived from an EMBL/GenBank/DDBJ whole genome shotgun (WGS) entry which is preliminary data.</text>
</comment>
<dbReference type="EMBL" id="MFJM01000059">
    <property type="protein sequence ID" value="OGG16326.1"/>
    <property type="molecule type" value="Genomic_DNA"/>
</dbReference>
<proteinExistence type="inferred from homology"/>
<dbReference type="Pfam" id="PF01370">
    <property type="entry name" value="Epimerase"/>
    <property type="match status" value="1"/>
</dbReference>
<dbReference type="InterPro" id="IPR036291">
    <property type="entry name" value="NAD(P)-bd_dom_sf"/>
</dbReference>
<dbReference type="PANTHER" id="PTHR43000">
    <property type="entry name" value="DTDP-D-GLUCOSE 4,6-DEHYDRATASE-RELATED"/>
    <property type="match status" value="1"/>
</dbReference>
<name>A0A1F5ZV19_9BACT</name>
<evidence type="ECO:0000256" key="1">
    <source>
        <dbReference type="ARBA" id="ARBA00007637"/>
    </source>
</evidence>
<accession>A0A1F5ZV19</accession>
<comment type="similarity">
    <text evidence="1">Belongs to the NAD(P)-dependent epimerase/dehydratase family.</text>
</comment>
<gene>
    <name evidence="3" type="ORF">A3D78_06870</name>
</gene>
<dbReference type="Proteomes" id="UP000176253">
    <property type="component" value="Unassembled WGS sequence"/>
</dbReference>
<protein>
    <submittedName>
        <fullName evidence="3">UDP-glucose 4-epimerase</fullName>
    </submittedName>
</protein>
<dbReference type="Gene3D" id="3.40.50.720">
    <property type="entry name" value="NAD(P)-binding Rossmann-like Domain"/>
    <property type="match status" value="1"/>
</dbReference>
<dbReference type="Gene3D" id="3.90.25.10">
    <property type="entry name" value="UDP-galactose 4-epimerase, domain 1"/>
    <property type="match status" value="1"/>
</dbReference>
<dbReference type="InterPro" id="IPR001509">
    <property type="entry name" value="Epimerase_deHydtase"/>
</dbReference>
<reference evidence="3 4" key="1">
    <citation type="journal article" date="2016" name="Nat. Commun.">
        <title>Thousands of microbial genomes shed light on interconnected biogeochemical processes in an aquifer system.</title>
        <authorList>
            <person name="Anantharaman K."/>
            <person name="Brown C.T."/>
            <person name="Hug L.A."/>
            <person name="Sharon I."/>
            <person name="Castelle C.J."/>
            <person name="Probst A.J."/>
            <person name="Thomas B.C."/>
            <person name="Singh A."/>
            <person name="Wilkins M.J."/>
            <person name="Karaoz U."/>
            <person name="Brodie E.L."/>
            <person name="Williams K.H."/>
            <person name="Hubbard S.S."/>
            <person name="Banfield J.F."/>
        </authorList>
    </citation>
    <scope>NUCLEOTIDE SEQUENCE [LARGE SCALE GENOMIC DNA]</scope>
</reference>